<dbReference type="CDD" id="cd00093">
    <property type="entry name" value="HTH_XRE"/>
    <property type="match status" value="1"/>
</dbReference>
<dbReference type="SMART" id="SM00530">
    <property type="entry name" value="HTH_XRE"/>
    <property type="match status" value="1"/>
</dbReference>
<dbReference type="InterPro" id="IPR041413">
    <property type="entry name" value="MLTR_LBD"/>
</dbReference>
<name>A0A810N646_9ACTN</name>
<dbReference type="Pfam" id="PF13560">
    <property type="entry name" value="HTH_31"/>
    <property type="match status" value="1"/>
</dbReference>
<dbReference type="GO" id="GO:0003677">
    <property type="term" value="F:DNA binding"/>
    <property type="evidence" value="ECO:0007669"/>
    <property type="project" value="InterPro"/>
</dbReference>
<dbReference type="InterPro" id="IPR001387">
    <property type="entry name" value="Cro/C1-type_HTH"/>
</dbReference>
<proteinExistence type="predicted"/>
<dbReference type="KEGG" id="pry:Prubr_57880"/>
<accession>A0A810N646</accession>
<dbReference type="EMBL" id="AP023359">
    <property type="protein sequence ID" value="BCJ68767.1"/>
    <property type="molecule type" value="Genomic_DNA"/>
</dbReference>
<dbReference type="PANTHER" id="PTHR35010">
    <property type="entry name" value="BLL4672 PROTEIN-RELATED"/>
    <property type="match status" value="1"/>
</dbReference>
<evidence type="ECO:0000313" key="2">
    <source>
        <dbReference type="EMBL" id="BCJ68767.1"/>
    </source>
</evidence>
<reference evidence="2" key="1">
    <citation type="submission" date="2020-08" db="EMBL/GenBank/DDBJ databases">
        <title>Whole genome shotgun sequence of Polymorphospora rubra NBRC 101157.</title>
        <authorList>
            <person name="Komaki H."/>
            <person name="Tamura T."/>
        </authorList>
    </citation>
    <scope>NUCLEOTIDE SEQUENCE</scope>
    <source>
        <strain evidence="2">NBRC 101157</strain>
    </source>
</reference>
<protein>
    <submittedName>
        <fullName evidence="2">Transcriptional regulator</fullName>
    </submittedName>
</protein>
<dbReference type="Pfam" id="PF17765">
    <property type="entry name" value="MLTR_LBD"/>
    <property type="match status" value="1"/>
</dbReference>
<gene>
    <name evidence="2" type="ORF">Prubr_57880</name>
</gene>
<dbReference type="RefSeq" id="WP_212817952.1">
    <property type="nucleotide sequence ID" value="NZ_AP023359.1"/>
</dbReference>
<dbReference type="InterPro" id="IPR010982">
    <property type="entry name" value="Lambda_DNA-bd_dom_sf"/>
</dbReference>
<evidence type="ECO:0000313" key="3">
    <source>
        <dbReference type="Proteomes" id="UP000680866"/>
    </source>
</evidence>
<dbReference type="Gene3D" id="1.10.260.40">
    <property type="entry name" value="lambda repressor-like DNA-binding domains"/>
    <property type="match status" value="1"/>
</dbReference>
<keyword evidence="3" id="KW-1185">Reference proteome</keyword>
<dbReference type="Gene3D" id="3.30.450.180">
    <property type="match status" value="1"/>
</dbReference>
<dbReference type="PANTHER" id="PTHR35010:SF2">
    <property type="entry name" value="BLL4672 PROTEIN"/>
    <property type="match status" value="1"/>
</dbReference>
<dbReference type="PROSITE" id="PS50943">
    <property type="entry name" value="HTH_CROC1"/>
    <property type="match status" value="1"/>
</dbReference>
<dbReference type="SUPFAM" id="SSF47413">
    <property type="entry name" value="lambda repressor-like DNA-binding domains"/>
    <property type="match status" value="1"/>
</dbReference>
<evidence type="ECO:0000259" key="1">
    <source>
        <dbReference type="PROSITE" id="PS50943"/>
    </source>
</evidence>
<organism evidence="2 3">
    <name type="scientific">Polymorphospora rubra</name>
    <dbReference type="NCBI Taxonomy" id="338584"/>
    <lineage>
        <taxon>Bacteria</taxon>
        <taxon>Bacillati</taxon>
        <taxon>Actinomycetota</taxon>
        <taxon>Actinomycetes</taxon>
        <taxon>Micromonosporales</taxon>
        <taxon>Micromonosporaceae</taxon>
        <taxon>Polymorphospora</taxon>
    </lineage>
</organism>
<dbReference type="AlphaFoldDB" id="A0A810N646"/>
<dbReference type="Proteomes" id="UP000680866">
    <property type="component" value="Chromosome"/>
</dbReference>
<sequence length="262" mass="28634">MTLSEIVPPAVDPRIGHWLRRLRRAADRAELGLPPGPRSKGTWLTQVEVARLAGCTPRAYQLVEQGARVPGPRLAEGIVRALRLDPDQQAYLNNLLNPVAEPPTLVDRAVLQRLVDSSTAPAMVFDRYWTVVVVNAAMAPVSAFVVPGASLGAWLFSRVGRTVVGWERETEEFVARYRLTQAAYPAAGLTDPVMERLCRVSERARLLWAGSPAVAADPVGKRWQVRTSAGELKTFEVTIAQLASYAPGLRLAFCLPVPNRPG</sequence>
<feature type="domain" description="HTH cro/C1-type" evidence="1">
    <location>
        <begin position="44"/>
        <end position="89"/>
    </location>
</feature>